<dbReference type="InterPro" id="IPR003737">
    <property type="entry name" value="GlcNAc_PI_deacetylase-related"/>
</dbReference>
<sequence length="489" mass="54972">MSVRKKALLKKHRRNKRIILALLTLILAAFIDFGVYNIGPWWVSPILAMLFWLAHEAWFADHLFYSPRDSYRYSFPPDSVALPVALSEGQVLCCGQDVPVSADTLILEVDVRSTWAGFLLDPQVLISGMPEPDRQDFERRVSGKRYLNLSGAGESLRVGKLTLKGKHCRLGKSAILHAFSHPDFSKQKVMIIAPHADDAELAAFGLYSESREPVIVTLTQGEIEAGYYRRLGLDTAAAARLKGRLRTWNSYAVPLWGDVPIENCVQLGYYCLQLSDMHAHPGEVYGSRESEEADIRGARYLNKHSLPGDADGLPTWQNLIADLVELLEQHQPEVVVMPHPELDPHDDHVHATLAVDQAIAQSSWKPGVHLLYANHLADNDRWPMGPANCGVALPPAIEPLPAYAPWSPLLSSATRIDKAMALSMQHDLQIPLPFKKRLRRLIQRFLAGRVWPAIGEDEFFRKAVRRHELFWVRRPTADGLQMPSLRVEV</sequence>
<gene>
    <name evidence="2" type="ORF">CXK99_21375</name>
</gene>
<reference evidence="2 3" key="1">
    <citation type="submission" date="2018-01" db="EMBL/GenBank/DDBJ databases">
        <title>Denitrification phenotypes of diverse strains of Pseudomonas stutzeri.</title>
        <authorList>
            <person name="Milligan D.A."/>
            <person name="Bergaust L."/>
            <person name="Bakken L.R."/>
            <person name="Frostegard A."/>
        </authorList>
    </citation>
    <scope>NUCLEOTIDE SEQUENCE [LARGE SCALE GENOMIC DNA]</scope>
    <source>
        <strain evidence="2 3">CCUG 44592</strain>
    </source>
</reference>
<evidence type="ECO:0000313" key="2">
    <source>
        <dbReference type="EMBL" id="PNF57490.1"/>
    </source>
</evidence>
<keyword evidence="1" id="KW-0472">Membrane</keyword>
<dbReference type="Proteomes" id="UP000236003">
    <property type="component" value="Unassembled WGS sequence"/>
</dbReference>
<name>A0A2N8R8S5_STUST</name>
<keyword evidence="1" id="KW-0812">Transmembrane</keyword>
<keyword evidence="1" id="KW-1133">Transmembrane helix</keyword>
<proteinExistence type="predicted"/>
<dbReference type="SUPFAM" id="SSF102588">
    <property type="entry name" value="LmbE-like"/>
    <property type="match status" value="1"/>
</dbReference>
<feature type="transmembrane region" description="Helical" evidence="1">
    <location>
        <begin position="20"/>
        <end position="39"/>
    </location>
</feature>
<evidence type="ECO:0000313" key="3">
    <source>
        <dbReference type="Proteomes" id="UP000236003"/>
    </source>
</evidence>
<organism evidence="2 3">
    <name type="scientific">Stutzerimonas stutzeri</name>
    <name type="common">Pseudomonas stutzeri</name>
    <dbReference type="NCBI Taxonomy" id="316"/>
    <lineage>
        <taxon>Bacteria</taxon>
        <taxon>Pseudomonadati</taxon>
        <taxon>Pseudomonadota</taxon>
        <taxon>Gammaproteobacteria</taxon>
        <taxon>Pseudomonadales</taxon>
        <taxon>Pseudomonadaceae</taxon>
        <taxon>Stutzerimonas</taxon>
    </lineage>
</organism>
<accession>A0A2N8R8S5</accession>
<evidence type="ECO:0000256" key="1">
    <source>
        <dbReference type="SAM" id="Phobius"/>
    </source>
</evidence>
<dbReference type="InterPro" id="IPR024078">
    <property type="entry name" value="LmbE-like_dom_sf"/>
</dbReference>
<dbReference type="EMBL" id="POUM01000031">
    <property type="protein sequence ID" value="PNF57490.1"/>
    <property type="molecule type" value="Genomic_DNA"/>
</dbReference>
<dbReference type="AlphaFoldDB" id="A0A2N8R8S5"/>
<dbReference type="Pfam" id="PF02585">
    <property type="entry name" value="PIG-L"/>
    <property type="match status" value="1"/>
</dbReference>
<dbReference type="RefSeq" id="WP_102821703.1">
    <property type="nucleotide sequence ID" value="NZ_JAMOHR010000034.1"/>
</dbReference>
<protein>
    <submittedName>
        <fullName evidence="2">PIG-L family deacetylase</fullName>
    </submittedName>
</protein>
<dbReference type="Gene3D" id="3.40.50.10320">
    <property type="entry name" value="LmbE-like"/>
    <property type="match status" value="1"/>
</dbReference>
<comment type="caution">
    <text evidence="2">The sequence shown here is derived from an EMBL/GenBank/DDBJ whole genome shotgun (WGS) entry which is preliminary data.</text>
</comment>